<dbReference type="AlphaFoldDB" id="A0A3R9P2F0"/>
<dbReference type="RefSeq" id="WP_125562290.1">
    <property type="nucleotide sequence ID" value="NZ_RBVX01000061.1"/>
</dbReference>
<keyword evidence="4 9" id="KW-0378">Hydrolase</keyword>
<dbReference type="PANTHER" id="PTHR47053">
    <property type="entry name" value="MUREIN DD-ENDOPEPTIDASE MEPH-RELATED"/>
    <property type="match status" value="1"/>
</dbReference>
<dbReference type="Pfam" id="PF00395">
    <property type="entry name" value="SLH"/>
    <property type="match status" value="3"/>
</dbReference>
<dbReference type="InterPro" id="IPR001119">
    <property type="entry name" value="SLH_dom"/>
</dbReference>
<name>A0A3R9P2F0_9BACI</name>
<dbReference type="InterPro" id="IPR000064">
    <property type="entry name" value="NLP_P60_dom"/>
</dbReference>
<reference evidence="9 10" key="1">
    <citation type="submission" date="2018-10" db="EMBL/GenBank/DDBJ databases">
        <title>Draft genome sequence of Bacillus salarius IM0101, isolated from a hypersaline soil in Inner Mongolia, China.</title>
        <authorList>
            <person name="Yamprayoonswat W."/>
            <person name="Boonvisut S."/>
            <person name="Jumpathong W."/>
            <person name="Sittihan S."/>
            <person name="Ruangsuj P."/>
            <person name="Wanthongcharoen S."/>
            <person name="Thongpramul N."/>
            <person name="Pimmason S."/>
            <person name="Yu B."/>
            <person name="Yasawong M."/>
        </authorList>
    </citation>
    <scope>NUCLEOTIDE SEQUENCE [LARGE SCALE GENOMIC DNA]</scope>
    <source>
        <strain evidence="9 10">IM0101</strain>
    </source>
</reference>
<evidence type="ECO:0000256" key="4">
    <source>
        <dbReference type="ARBA" id="ARBA00022801"/>
    </source>
</evidence>
<evidence type="ECO:0000256" key="3">
    <source>
        <dbReference type="ARBA" id="ARBA00022729"/>
    </source>
</evidence>
<gene>
    <name evidence="9" type="ORF">D7Z54_30555</name>
</gene>
<dbReference type="InterPro" id="IPR038765">
    <property type="entry name" value="Papain-like_cys_pep_sf"/>
</dbReference>
<evidence type="ECO:0000256" key="5">
    <source>
        <dbReference type="ARBA" id="ARBA00022807"/>
    </source>
</evidence>
<feature type="domain" description="NlpC/P60" evidence="8">
    <location>
        <begin position="28"/>
        <end position="150"/>
    </location>
</feature>
<feature type="domain" description="SLH" evidence="7">
    <location>
        <begin position="299"/>
        <end position="350"/>
    </location>
</feature>
<evidence type="ECO:0000313" key="9">
    <source>
        <dbReference type="EMBL" id="RSL29544.1"/>
    </source>
</evidence>
<comment type="similarity">
    <text evidence="1">Belongs to the peptidase C40 family.</text>
</comment>
<feature type="domain" description="SLH" evidence="7">
    <location>
        <begin position="239"/>
        <end position="298"/>
    </location>
</feature>
<dbReference type="GO" id="GO:0006508">
    <property type="term" value="P:proteolysis"/>
    <property type="evidence" value="ECO:0007669"/>
    <property type="project" value="UniProtKB-KW"/>
</dbReference>
<feature type="signal peptide" evidence="6">
    <location>
        <begin position="1"/>
        <end position="20"/>
    </location>
</feature>
<dbReference type="PROSITE" id="PS51935">
    <property type="entry name" value="NLPC_P60"/>
    <property type="match status" value="1"/>
</dbReference>
<accession>A0A3R9P2F0</accession>
<dbReference type="PANTHER" id="PTHR47053:SF1">
    <property type="entry name" value="MUREIN DD-ENDOPEPTIDASE MEPH-RELATED"/>
    <property type="match status" value="1"/>
</dbReference>
<dbReference type="OrthoDB" id="9813368at2"/>
<keyword evidence="5" id="KW-0788">Thiol protease</keyword>
<comment type="caution">
    <text evidence="9">The sequence shown here is derived from an EMBL/GenBank/DDBJ whole genome shotgun (WGS) entry which is preliminary data.</text>
</comment>
<dbReference type="SUPFAM" id="SSF54001">
    <property type="entry name" value="Cysteine proteinases"/>
    <property type="match status" value="1"/>
</dbReference>
<dbReference type="Gene3D" id="3.90.1720.10">
    <property type="entry name" value="endopeptidase domain like (from Nostoc punctiforme)"/>
    <property type="match status" value="1"/>
</dbReference>
<sequence>MVKKSVAALLSFVMLLSAFAVQPGAADAASADNIETEARKHLGTPYSYGGTTPSGFDCSGFTNYVFSKEGVDLPRTASQQYNVGTSVAKSNLQKGDLVFFSENGSSVSHNGIYIGNQQFIHSSSSNGISISSINDPYYWGERYLGAKRVFKEESNEEAETAQASAVKSETLEALPDGEYHDVDEDYWAYESITALGEDGIINGYNNSTFKPSDSITRGQAATLLTKALDLERTGSDTEFSDVNSESTHAAAIKAVNQANLITGNEDGEFMPNEPMTRQQMAVVFYRAFDLQGIEHDEDFADVSENHGYYKQIQALAGSGISTGTEEGEFEPARETTRAHFSVFLNSALEH</sequence>
<evidence type="ECO:0000259" key="8">
    <source>
        <dbReference type="PROSITE" id="PS51935"/>
    </source>
</evidence>
<dbReference type="GO" id="GO:0008234">
    <property type="term" value="F:cysteine-type peptidase activity"/>
    <property type="evidence" value="ECO:0007669"/>
    <property type="project" value="UniProtKB-KW"/>
</dbReference>
<dbReference type="EMBL" id="RBVX01000061">
    <property type="protein sequence ID" value="RSL29544.1"/>
    <property type="molecule type" value="Genomic_DNA"/>
</dbReference>
<dbReference type="PROSITE" id="PS51272">
    <property type="entry name" value="SLH"/>
    <property type="match status" value="3"/>
</dbReference>
<feature type="chain" id="PRO_5039664600" evidence="6">
    <location>
        <begin position="21"/>
        <end position="350"/>
    </location>
</feature>
<dbReference type="Proteomes" id="UP000275076">
    <property type="component" value="Unassembled WGS sequence"/>
</dbReference>
<evidence type="ECO:0000256" key="1">
    <source>
        <dbReference type="ARBA" id="ARBA00007074"/>
    </source>
</evidence>
<dbReference type="InterPro" id="IPR051202">
    <property type="entry name" value="Peptidase_C40"/>
</dbReference>
<dbReference type="Pfam" id="PF00877">
    <property type="entry name" value="NLPC_P60"/>
    <property type="match status" value="1"/>
</dbReference>
<evidence type="ECO:0000259" key="7">
    <source>
        <dbReference type="PROSITE" id="PS51272"/>
    </source>
</evidence>
<keyword evidence="3 6" id="KW-0732">Signal</keyword>
<evidence type="ECO:0000313" key="10">
    <source>
        <dbReference type="Proteomes" id="UP000275076"/>
    </source>
</evidence>
<organism evidence="9 10">
    <name type="scientific">Salibacterium salarium</name>
    <dbReference type="NCBI Taxonomy" id="284579"/>
    <lineage>
        <taxon>Bacteria</taxon>
        <taxon>Bacillati</taxon>
        <taxon>Bacillota</taxon>
        <taxon>Bacilli</taxon>
        <taxon>Bacillales</taxon>
        <taxon>Bacillaceae</taxon>
    </lineage>
</organism>
<proteinExistence type="inferred from homology"/>
<protein>
    <submittedName>
        <fullName evidence="9">Hydrolase Nlp/P60</fullName>
    </submittedName>
</protein>
<keyword evidence="2" id="KW-0645">Protease</keyword>
<evidence type="ECO:0000256" key="2">
    <source>
        <dbReference type="ARBA" id="ARBA00022670"/>
    </source>
</evidence>
<feature type="domain" description="SLH" evidence="7">
    <location>
        <begin position="175"/>
        <end position="238"/>
    </location>
</feature>
<evidence type="ECO:0000256" key="6">
    <source>
        <dbReference type="SAM" id="SignalP"/>
    </source>
</evidence>
<keyword evidence="10" id="KW-1185">Reference proteome</keyword>